<dbReference type="AlphaFoldDB" id="A0AA38UR54"/>
<organism evidence="2 3">
    <name type="scientific">Lentinula detonsa</name>
    <dbReference type="NCBI Taxonomy" id="2804962"/>
    <lineage>
        <taxon>Eukaryota</taxon>
        <taxon>Fungi</taxon>
        <taxon>Dikarya</taxon>
        <taxon>Basidiomycota</taxon>
        <taxon>Agaricomycotina</taxon>
        <taxon>Agaricomycetes</taxon>
        <taxon>Agaricomycetidae</taxon>
        <taxon>Agaricales</taxon>
        <taxon>Marasmiineae</taxon>
        <taxon>Omphalotaceae</taxon>
        <taxon>Lentinula</taxon>
    </lineage>
</organism>
<dbReference type="EMBL" id="MU802143">
    <property type="protein sequence ID" value="KAJ3980982.1"/>
    <property type="molecule type" value="Genomic_DNA"/>
</dbReference>
<name>A0AA38UR54_9AGAR</name>
<comment type="caution">
    <text evidence="2">The sequence shown here is derived from an EMBL/GenBank/DDBJ whole genome shotgun (WGS) entry which is preliminary data.</text>
</comment>
<evidence type="ECO:0000313" key="2">
    <source>
        <dbReference type="EMBL" id="KAJ3980982.1"/>
    </source>
</evidence>
<feature type="compositionally biased region" description="Polar residues" evidence="1">
    <location>
        <begin position="412"/>
        <end position="421"/>
    </location>
</feature>
<feature type="compositionally biased region" description="Low complexity" evidence="1">
    <location>
        <begin position="399"/>
        <end position="408"/>
    </location>
</feature>
<sequence>MSITFQTGILFSLAFILSFRFNRRRTEDSTHPLWSLILYKLCGPNLGRLLPTPQFRLYISPESSNPNETLSGAVLEVIPDFCILLYRAQPVKPKTFLAQILQQITTSFLPSPHTVQISSLSIPLLAELKRPISRNCVDLEEFMSGITSSMLKARNQVTAQALCLFSIPKHHDQEEVFLIAAVGEWWSFRLVSRSNFEGKIFRDHRYSKLLRVQENEKEDEEDITHLMEPSQTGDMEMYEARMKEETLEETRVRHTRERAQRLLERERRRINWSQNESDLQKLIDETEAEMGIPGVYAEGKMNEYTRLQSKLDQSWQRNWGPVFLEPAPASGLVDIQQRRSRWSRLLRIGTQTSALYLDQISNELARLVKETPLVPVAEPILGSNQTEPSHIQPERVRTQSRNRNSSRQDSSHPGSRNTSVGPGSRIPDRPPSTTSRARPGGSDTLTRNSQTDRRAPSRPVSRAPSRTVSRAPSRAGSGAPSPAGSGAPSPAGSGVPSPAGSRDPSIDPGSRARNPVRSSRIQPSSSNIQRSNQDDRTKPSR</sequence>
<feature type="compositionally biased region" description="Polar residues" evidence="1">
    <location>
        <begin position="516"/>
        <end position="531"/>
    </location>
</feature>
<accession>A0AA38UR54</accession>
<evidence type="ECO:0000313" key="3">
    <source>
        <dbReference type="Proteomes" id="UP001163850"/>
    </source>
</evidence>
<feature type="compositionally biased region" description="Basic and acidic residues" evidence="1">
    <location>
        <begin position="532"/>
        <end position="541"/>
    </location>
</feature>
<dbReference type="Proteomes" id="UP001163850">
    <property type="component" value="Unassembled WGS sequence"/>
</dbReference>
<protein>
    <submittedName>
        <fullName evidence="2">Uncharacterized protein</fullName>
    </submittedName>
</protein>
<evidence type="ECO:0000256" key="1">
    <source>
        <dbReference type="SAM" id="MobiDB-lite"/>
    </source>
</evidence>
<reference evidence="2" key="1">
    <citation type="submission" date="2022-08" db="EMBL/GenBank/DDBJ databases">
        <authorList>
            <consortium name="DOE Joint Genome Institute"/>
            <person name="Min B."/>
            <person name="Riley R."/>
            <person name="Sierra-Patev S."/>
            <person name="Naranjo-Ortiz M."/>
            <person name="Looney B."/>
            <person name="Konkel Z."/>
            <person name="Slot J.C."/>
            <person name="Sakamoto Y."/>
            <person name="Steenwyk J.L."/>
            <person name="Rokas A."/>
            <person name="Carro J."/>
            <person name="Camarero S."/>
            <person name="Ferreira P."/>
            <person name="Molpeceres G."/>
            <person name="Ruiz-Duenas F.J."/>
            <person name="Serrano A."/>
            <person name="Henrissat B."/>
            <person name="Drula E."/>
            <person name="Hughes K.W."/>
            <person name="Mata J.L."/>
            <person name="Ishikawa N.K."/>
            <person name="Vargas-Isla R."/>
            <person name="Ushijima S."/>
            <person name="Smith C.A."/>
            <person name="Ahrendt S."/>
            <person name="Andreopoulos W."/>
            <person name="He G."/>
            <person name="Labutti K."/>
            <person name="Lipzen A."/>
            <person name="Ng V."/>
            <person name="Sandor L."/>
            <person name="Barry K."/>
            <person name="Martinez A.T."/>
            <person name="Xiao Y."/>
            <person name="Gibbons J.G."/>
            <person name="Terashima K."/>
            <person name="Hibbett D.S."/>
            <person name="Grigoriev I.V."/>
        </authorList>
    </citation>
    <scope>NUCLEOTIDE SEQUENCE</scope>
    <source>
        <strain evidence="2">TFB7829</strain>
    </source>
</reference>
<feature type="compositionally biased region" description="Low complexity" evidence="1">
    <location>
        <begin position="457"/>
        <end position="501"/>
    </location>
</feature>
<feature type="region of interest" description="Disordered" evidence="1">
    <location>
        <begin position="379"/>
        <end position="541"/>
    </location>
</feature>
<proteinExistence type="predicted"/>
<gene>
    <name evidence="2" type="ORF">F5890DRAFT_1557201</name>
</gene>